<evidence type="ECO:0000256" key="1">
    <source>
        <dbReference type="SAM" id="Phobius"/>
    </source>
</evidence>
<evidence type="ECO:0008006" key="4">
    <source>
        <dbReference type="Google" id="ProtNLM"/>
    </source>
</evidence>
<feature type="transmembrane region" description="Helical" evidence="1">
    <location>
        <begin position="94"/>
        <end position="116"/>
    </location>
</feature>
<dbReference type="InterPro" id="IPR011846">
    <property type="entry name" value="Cyd_oper_YbgE"/>
</dbReference>
<keyword evidence="1" id="KW-0472">Membrane</keyword>
<dbReference type="eggNOG" id="COG3790">
    <property type="taxonomic scope" value="Bacteria"/>
</dbReference>
<dbReference type="Pfam" id="PF09600">
    <property type="entry name" value="Cyd_oper_YbgE"/>
    <property type="match status" value="1"/>
</dbReference>
<organism evidence="2 3">
    <name type="scientific">Acinetobacter baylyi (strain ATCC 33305 / BD413 / ADP1)</name>
    <dbReference type="NCBI Taxonomy" id="62977"/>
    <lineage>
        <taxon>Bacteria</taxon>
        <taxon>Pseudomonadati</taxon>
        <taxon>Pseudomonadota</taxon>
        <taxon>Gammaproteobacteria</taxon>
        <taxon>Moraxellales</taxon>
        <taxon>Moraxellaceae</taxon>
        <taxon>Acinetobacter</taxon>
    </lineage>
</organism>
<accession>Q6FA35</accession>
<dbReference type="KEGG" id="aci:ACIAD2292"/>
<reference evidence="2 3" key="1">
    <citation type="journal article" date="2004" name="Nucleic Acids Res.">
        <title>Unique features revealed by the genome sequence of Acinetobacter sp. ADP1, a versatile and naturally transformation competent bacterium.</title>
        <authorList>
            <person name="Barbe V."/>
            <person name="Vallenet D."/>
            <person name="Fonknechten N."/>
            <person name="Kreimeyer A."/>
            <person name="Oztas S."/>
            <person name="Labarre L."/>
            <person name="Cruveiller S."/>
            <person name="Robert C."/>
            <person name="Duprat S."/>
            <person name="Wincker P."/>
            <person name="Ornston L.N."/>
            <person name="Weissenbach J."/>
            <person name="Marliere P."/>
            <person name="Cohen G.N."/>
            <person name="Medigue C."/>
        </authorList>
    </citation>
    <scope>NUCLEOTIDE SEQUENCE [LARGE SCALE GENOMIC DNA]</scope>
    <source>
        <strain evidence="3">ATCC 33305 / BD413 / ADP1</strain>
    </source>
</reference>
<proteinExistence type="predicted"/>
<keyword evidence="1" id="KW-1133">Transmembrane helix</keyword>
<evidence type="ECO:0000313" key="3">
    <source>
        <dbReference type="Proteomes" id="UP000000430"/>
    </source>
</evidence>
<dbReference type="STRING" id="202950.GCA_001485005_00108"/>
<feature type="transmembrane region" description="Helical" evidence="1">
    <location>
        <begin position="36"/>
        <end position="55"/>
    </location>
</feature>
<evidence type="ECO:0000313" key="2">
    <source>
        <dbReference type="EMBL" id="CAG69078.1"/>
    </source>
</evidence>
<dbReference type="HOGENOM" id="CLU_156555_0_1_6"/>
<dbReference type="Proteomes" id="UP000000430">
    <property type="component" value="Chromosome"/>
</dbReference>
<keyword evidence="1" id="KW-0812">Transmembrane</keyword>
<protein>
    <recommendedName>
        <fullName evidence="4">Cytochrome bd biosynthesis protein</fullName>
    </recommendedName>
</protein>
<feature type="transmembrane region" description="Helical" evidence="1">
    <location>
        <begin position="67"/>
        <end position="87"/>
    </location>
</feature>
<dbReference type="AlphaFoldDB" id="Q6FA35"/>
<dbReference type="EMBL" id="CR543861">
    <property type="protein sequence ID" value="CAG69078.1"/>
    <property type="molecule type" value="Genomic_DNA"/>
</dbReference>
<gene>
    <name evidence="2" type="ordered locus">ACIAD2292</name>
</gene>
<name>Q6FA35_ACIAD</name>
<sequence>MQEYSVRYISSTIKIWMRNKIMAQTMTTPEKTKAQVFAMAISFLLALPLAAILLVNPSLMLDQQGHYNHSILMLVMLGISGGFIYGVGFLPKFWLWKWLFSPLISWPLMLLGYYIWLYT</sequence>